<accession>A0A1G6SD79</accession>
<name>A0A1G6SD79_9BACT</name>
<dbReference type="SUPFAM" id="SSF49478">
    <property type="entry name" value="Cna protein B-type domain"/>
    <property type="match status" value="1"/>
</dbReference>
<feature type="signal peptide" evidence="1">
    <location>
        <begin position="1"/>
        <end position="23"/>
    </location>
</feature>
<protein>
    <submittedName>
        <fullName evidence="2">CarboxypepD_reg-like domain-containing protein</fullName>
    </submittedName>
</protein>
<dbReference type="OrthoDB" id="603275at2"/>
<dbReference type="STRING" id="1640674.SAMN05216323_109210"/>
<dbReference type="AlphaFoldDB" id="A0A1G6SD79"/>
<evidence type="ECO:0000313" key="3">
    <source>
        <dbReference type="Proteomes" id="UP000199452"/>
    </source>
</evidence>
<evidence type="ECO:0000313" key="2">
    <source>
        <dbReference type="EMBL" id="SDD14860.1"/>
    </source>
</evidence>
<evidence type="ECO:0000256" key="1">
    <source>
        <dbReference type="SAM" id="SignalP"/>
    </source>
</evidence>
<dbReference type="EMBL" id="FMYP01000092">
    <property type="protein sequence ID" value="SDD14860.1"/>
    <property type="molecule type" value="Genomic_DNA"/>
</dbReference>
<reference evidence="2 3" key="1">
    <citation type="submission" date="2016-09" db="EMBL/GenBank/DDBJ databases">
        <authorList>
            <person name="Capua I."/>
            <person name="De Benedictis P."/>
            <person name="Joannis T."/>
            <person name="Lombin L.H."/>
            <person name="Cattoli G."/>
        </authorList>
    </citation>
    <scope>NUCLEOTIDE SEQUENCE [LARGE SCALE GENOMIC DNA]</scope>
    <source>
        <strain evidence="2 3">A7P-90m</strain>
    </source>
</reference>
<gene>
    <name evidence="2" type="ORF">SAMN05216323_109210</name>
</gene>
<dbReference type="Proteomes" id="UP000199452">
    <property type="component" value="Unassembled WGS sequence"/>
</dbReference>
<keyword evidence="1" id="KW-0732">Signal</keyword>
<feature type="chain" id="PRO_5011677912" evidence="1">
    <location>
        <begin position="24"/>
        <end position="100"/>
    </location>
</feature>
<dbReference type="RefSeq" id="WP_092440826.1">
    <property type="nucleotide sequence ID" value="NZ_FMYP01000092.1"/>
</dbReference>
<proteinExistence type="predicted"/>
<sequence>MKTLKTLSIIALLIAFQIETTLAQPRGMDGRGSGNMPAIGVLKGKILDKNTSELIEYATIALIRQKDSTIATGGISNSQGVFLLDKVPFGRYTVQITIVR</sequence>
<keyword evidence="3" id="KW-1185">Reference proteome</keyword>
<organism evidence="2 3">
    <name type="scientific">Williamwhitmania taraxaci</name>
    <dbReference type="NCBI Taxonomy" id="1640674"/>
    <lineage>
        <taxon>Bacteria</taxon>
        <taxon>Pseudomonadati</taxon>
        <taxon>Bacteroidota</taxon>
        <taxon>Bacteroidia</taxon>
        <taxon>Bacteroidales</taxon>
        <taxon>Williamwhitmaniaceae</taxon>
        <taxon>Williamwhitmania</taxon>
    </lineage>
</organism>